<reference evidence="2" key="2">
    <citation type="submission" date="2021-10" db="EMBL/GenBank/DDBJ databases">
        <title>Phylogenomics reveals ancestral predisposition of the termite-cultivated fungus Termitomyces towards a domesticated lifestyle.</title>
        <authorList>
            <person name="Auxier B."/>
            <person name="Grum-Grzhimaylo A."/>
            <person name="Cardenas M.E."/>
            <person name="Lodge J.D."/>
            <person name="Laessoe T."/>
            <person name="Pedersen O."/>
            <person name="Smith M.E."/>
            <person name="Kuyper T.W."/>
            <person name="Franco-Molano E.A."/>
            <person name="Baroni T.J."/>
            <person name="Aanen D.K."/>
        </authorList>
    </citation>
    <scope>NUCLEOTIDE SEQUENCE</scope>
    <source>
        <strain evidence="2">D49</strain>
    </source>
</reference>
<protein>
    <submittedName>
        <fullName evidence="2">Uncharacterized protein</fullName>
    </submittedName>
</protein>
<feature type="compositionally biased region" description="Basic residues" evidence="1">
    <location>
        <begin position="75"/>
        <end position="88"/>
    </location>
</feature>
<evidence type="ECO:0000313" key="2">
    <source>
        <dbReference type="EMBL" id="KAG5634128.1"/>
    </source>
</evidence>
<organism evidence="2 3">
    <name type="scientific">Sphagnurus paluster</name>
    <dbReference type="NCBI Taxonomy" id="117069"/>
    <lineage>
        <taxon>Eukaryota</taxon>
        <taxon>Fungi</taxon>
        <taxon>Dikarya</taxon>
        <taxon>Basidiomycota</taxon>
        <taxon>Agaricomycotina</taxon>
        <taxon>Agaricomycetes</taxon>
        <taxon>Agaricomycetidae</taxon>
        <taxon>Agaricales</taxon>
        <taxon>Tricholomatineae</taxon>
        <taxon>Lyophyllaceae</taxon>
        <taxon>Sphagnurus</taxon>
    </lineage>
</organism>
<dbReference type="EMBL" id="JABCKI010006620">
    <property type="protein sequence ID" value="KAG5634128.1"/>
    <property type="molecule type" value="Genomic_DNA"/>
</dbReference>
<name>A0A9P7FQ14_9AGAR</name>
<evidence type="ECO:0000313" key="3">
    <source>
        <dbReference type="Proteomes" id="UP000717328"/>
    </source>
</evidence>
<sequence length="88" mass="9919">MPSPTCRAQTFAINLLWITGDLVQLAEKKCISNRKQIHCKKNEKKRTQRKLAQEAESLNAQLQTEGPSGMAKTSTHPRKKVRLIVHPG</sequence>
<accession>A0A9P7FQ14</accession>
<keyword evidence="3" id="KW-1185">Reference proteome</keyword>
<dbReference type="AlphaFoldDB" id="A0A9P7FQ14"/>
<dbReference type="Proteomes" id="UP000717328">
    <property type="component" value="Unassembled WGS sequence"/>
</dbReference>
<proteinExistence type="predicted"/>
<evidence type="ECO:0000256" key="1">
    <source>
        <dbReference type="SAM" id="MobiDB-lite"/>
    </source>
</evidence>
<feature type="region of interest" description="Disordered" evidence="1">
    <location>
        <begin position="63"/>
        <end position="88"/>
    </location>
</feature>
<reference evidence="2" key="1">
    <citation type="submission" date="2021-02" db="EMBL/GenBank/DDBJ databases">
        <authorList>
            <person name="Nieuwenhuis M."/>
            <person name="Van De Peppel L.J.J."/>
        </authorList>
    </citation>
    <scope>NUCLEOTIDE SEQUENCE</scope>
    <source>
        <strain evidence="2">D49</strain>
    </source>
</reference>
<comment type="caution">
    <text evidence="2">The sequence shown here is derived from an EMBL/GenBank/DDBJ whole genome shotgun (WGS) entry which is preliminary data.</text>
</comment>
<feature type="compositionally biased region" description="Polar residues" evidence="1">
    <location>
        <begin position="63"/>
        <end position="74"/>
    </location>
</feature>
<gene>
    <name evidence="2" type="ORF">H0H81_003288</name>
</gene>